<dbReference type="Pfam" id="PF26186">
    <property type="entry name" value="NPHP4_C2_3rd"/>
    <property type="match status" value="1"/>
</dbReference>
<dbReference type="AlphaFoldDB" id="A0A183UBD3"/>
<evidence type="ECO:0000313" key="4">
    <source>
        <dbReference type="EMBL" id="VDM37039.1"/>
    </source>
</evidence>
<dbReference type="Pfam" id="PF26015">
    <property type="entry name" value="Ig_NPH4_3rd"/>
    <property type="match status" value="1"/>
</dbReference>
<dbReference type="GO" id="GO:0036064">
    <property type="term" value="C:ciliary basal body"/>
    <property type="evidence" value="ECO:0007669"/>
    <property type="project" value="TreeGrafter"/>
</dbReference>
<evidence type="ECO:0000313" key="5">
    <source>
        <dbReference type="Proteomes" id="UP000050794"/>
    </source>
</evidence>
<evidence type="ECO:0000259" key="1">
    <source>
        <dbReference type="Pfam" id="PF26015"/>
    </source>
</evidence>
<dbReference type="Proteomes" id="UP000050794">
    <property type="component" value="Unassembled WGS sequence"/>
</dbReference>
<gene>
    <name evidence="4" type="ORF">TCNE_LOCUS5803</name>
</gene>
<dbReference type="GO" id="GO:0035869">
    <property type="term" value="C:ciliary transition zone"/>
    <property type="evidence" value="ECO:0007669"/>
    <property type="project" value="TreeGrafter"/>
</dbReference>
<dbReference type="Pfam" id="PF26190">
    <property type="entry name" value="Ig_NPHP4_1st"/>
    <property type="match status" value="1"/>
</dbReference>
<dbReference type="InterPro" id="IPR058687">
    <property type="entry name" value="Ig_NPHP4_1st"/>
</dbReference>
<dbReference type="WBParaSite" id="TCNE_0000580301-mRNA-1">
    <property type="protein sequence ID" value="TCNE_0000580301-mRNA-1"/>
    <property type="gene ID" value="TCNE_0000580301"/>
</dbReference>
<dbReference type="GO" id="GO:0097730">
    <property type="term" value="C:non-motile cilium"/>
    <property type="evidence" value="ECO:0007669"/>
    <property type="project" value="InterPro"/>
</dbReference>
<accession>A0A183UBD3</accession>
<feature type="domain" description="NPHP4 Ig-like" evidence="3">
    <location>
        <begin position="404"/>
        <end position="505"/>
    </location>
</feature>
<sequence>MQRVSQADEALVKKSSETIGRTIEKQRISKTEPTRRTICTASISSIPRSTFAKLMQTNFTSISDRNGKKPVYVDVDNIKMNNIEMNIFTVQRITKMQNVSIELNDRLNTNEVVLQFIALADSRNGAAYSNLPESVFFTLNFYRFQQVTTERLLVYRGDRNFTHYEPCILKRVDNNGQLIEQQGNGFTVKYTVDRNSIPDGEEDDFILYLLSSNLIIDVWDADSLMPIGSAYLPLKCLLRQGCEAVQANLQISIVQNALPGRPEINSVLLMRVANIGHPSTRHIDLTHSRTSAIVSRRLNRLGQNDVESCRIRAKPLNPIHESALQRFMAAQKLDIKLRHEEIFSEDSLRRIQNFSKGQVGQTNAVAKGSVKRFMFHQELEAYKKLRSESKALKLLRAVFKAITTEHRIFPSLGEVQFFEFLLQNTQPESLNVILEITETTLSPILDVDAWEFFKRANSIYSAVERDLFNVTTSVDGSREVHICLKPMQAVFVPFKYDGFTLPRGRRTDQVKAVFKRWDTLEPIAIIDLIAENRPNTINQSFRFIHEAETKMSKIIRISETLDSRRVLSVRCTDPTVMVVIKNDSDGSQDLLLTTKRLFLAEGVCILQCYSGSSKTTASLRSFVVFLYGDKYEYRLVAVWAIHVHSAVRIDACTVQAQLTKLPLILKTDGADHMVQLFSSSSQILLRPSQQFLTSNSPIYEISAHFTPTFTGDKTFLLTAVDVRTHQLLNQWIIFARVQSPNVVRSFRVRLHVASSEMRVLIIILFTSRIAMRIEAIYKITLNNEYNIERTYRVVSSRPELVRVDGEMVFLEAHTSTQISVTFLPVGRPLSVEVTFVVLLILL</sequence>
<name>A0A183UBD3_TOXCA</name>
<protein>
    <submittedName>
        <fullName evidence="6">Nephrocystin-4</fullName>
    </submittedName>
</protein>
<evidence type="ECO:0000313" key="6">
    <source>
        <dbReference type="WBParaSite" id="TCNE_0000580301-mRNA-1"/>
    </source>
</evidence>
<organism evidence="5 6">
    <name type="scientific">Toxocara canis</name>
    <name type="common">Canine roundworm</name>
    <dbReference type="NCBI Taxonomy" id="6265"/>
    <lineage>
        <taxon>Eukaryota</taxon>
        <taxon>Metazoa</taxon>
        <taxon>Ecdysozoa</taxon>
        <taxon>Nematoda</taxon>
        <taxon>Chromadorea</taxon>
        <taxon>Rhabditida</taxon>
        <taxon>Spirurina</taxon>
        <taxon>Ascaridomorpha</taxon>
        <taxon>Ascaridoidea</taxon>
        <taxon>Toxocaridae</taxon>
        <taxon>Toxocara</taxon>
    </lineage>
</organism>
<dbReference type="InterPro" id="IPR058686">
    <property type="entry name" value="Ig_NPHP4_3rd"/>
</dbReference>
<dbReference type="InterPro" id="IPR029775">
    <property type="entry name" value="NPHP4"/>
</dbReference>
<dbReference type="EMBL" id="UYWY01019394">
    <property type="protein sequence ID" value="VDM37039.1"/>
    <property type="molecule type" value="Genomic_DNA"/>
</dbReference>
<reference evidence="4 5" key="2">
    <citation type="submission" date="2018-11" db="EMBL/GenBank/DDBJ databases">
        <authorList>
            <consortium name="Pathogen Informatics"/>
        </authorList>
    </citation>
    <scope>NUCLEOTIDE SEQUENCE [LARGE SCALE GENOMIC DNA]</scope>
</reference>
<dbReference type="PANTHER" id="PTHR31043">
    <property type="entry name" value="NEPHROCYSTIN-4"/>
    <property type="match status" value="1"/>
</dbReference>
<dbReference type="GO" id="GO:0097546">
    <property type="term" value="C:ciliary base"/>
    <property type="evidence" value="ECO:0007669"/>
    <property type="project" value="TreeGrafter"/>
</dbReference>
<dbReference type="GO" id="GO:0090090">
    <property type="term" value="P:negative regulation of canonical Wnt signaling pathway"/>
    <property type="evidence" value="ECO:0007669"/>
    <property type="project" value="InterPro"/>
</dbReference>
<proteinExistence type="predicted"/>
<keyword evidence="5" id="KW-1185">Reference proteome</keyword>
<evidence type="ECO:0000259" key="2">
    <source>
        <dbReference type="Pfam" id="PF26186"/>
    </source>
</evidence>
<dbReference type="GO" id="GO:1904491">
    <property type="term" value="P:protein localization to ciliary transition zone"/>
    <property type="evidence" value="ECO:0007669"/>
    <property type="project" value="TreeGrafter"/>
</dbReference>
<dbReference type="PANTHER" id="PTHR31043:SF3">
    <property type="entry name" value="NEPHROCYSTIN-4"/>
    <property type="match status" value="1"/>
</dbReference>
<reference evidence="6" key="1">
    <citation type="submission" date="2016-06" db="UniProtKB">
        <authorList>
            <consortium name="WormBaseParasite"/>
        </authorList>
    </citation>
    <scope>IDENTIFICATION</scope>
</reference>
<dbReference type="InterPro" id="IPR058765">
    <property type="entry name" value="NPHP4_C2-like"/>
</dbReference>
<feature type="domain" description="NPHP4 Ig-like" evidence="1">
    <location>
        <begin position="655"/>
        <end position="738"/>
    </location>
</feature>
<evidence type="ECO:0000259" key="3">
    <source>
        <dbReference type="Pfam" id="PF26190"/>
    </source>
</evidence>
<feature type="domain" description="NPHP4 C2-like" evidence="2">
    <location>
        <begin position="98"/>
        <end position="255"/>
    </location>
</feature>